<sequence length="139" mass="15413">QAKGQEVGKEETIQIFRIKEIKEGEVAESQAEVYHLDLQHTEKVFSMQDIDEAEPAKLEEVIEVVTAAKLMTEVVTTAATTITVAQVPKASAPRRRRGVVIQDPEETATASVIVHTEVKSKNKGKEILIEEPKPLKRQA</sequence>
<gene>
    <name evidence="1" type="ORF">Tci_884435</name>
</gene>
<accession>A0A699TTP2</accession>
<comment type="caution">
    <text evidence="1">The sequence shown here is derived from an EMBL/GenBank/DDBJ whole genome shotgun (WGS) entry which is preliminary data.</text>
</comment>
<organism evidence="1">
    <name type="scientific">Tanacetum cinerariifolium</name>
    <name type="common">Dalmatian daisy</name>
    <name type="synonym">Chrysanthemum cinerariifolium</name>
    <dbReference type="NCBI Taxonomy" id="118510"/>
    <lineage>
        <taxon>Eukaryota</taxon>
        <taxon>Viridiplantae</taxon>
        <taxon>Streptophyta</taxon>
        <taxon>Embryophyta</taxon>
        <taxon>Tracheophyta</taxon>
        <taxon>Spermatophyta</taxon>
        <taxon>Magnoliopsida</taxon>
        <taxon>eudicotyledons</taxon>
        <taxon>Gunneridae</taxon>
        <taxon>Pentapetalae</taxon>
        <taxon>asterids</taxon>
        <taxon>campanulids</taxon>
        <taxon>Asterales</taxon>
        <taxon>Asteraceae</taxon>
        <taxon>Asteroideae</taxon>
        <taxon>Anthemideae</taxon>
        <taxon>Anthemidinae</taxon>
        <taxon>Tanacetum</taxon>
    </lineage>
</organism>
<evidence type="ECO:0000313" key="1">
    <source>
        <dbReference type="EMBL" id="GFD12466.1"/>
    </source>
</evidence>
<proteinExistence type="predicted"/>
<feature type="non-terminal residue" evidence="1">
    <location>
        <position position="1"/>
    </location>
</feature>
<protein>
    <submittedName>
        <fullName evidence="1">Uncharacterized protein</fullName>
    </submittedName>
</protein>
<name>A0A699TTP2_TANCI</name>
<dbReference type="EMBL" id="BKCJ011265780">
    <property type="protein sequence ID" value="GFD12466.1"/>
    <property type="molecule type" value="Genomic_DNA"/>
</dbReference>
<dbReference type="AlphaFoldDB" id="A0A699TTP2"/>
<reference evidence="1" key="1">
    <citation type="journal article" date="2019" name="Sci. Rep.">
        <title>Draft genome of Tanacetum cinerariifolium, the natural source of mosquito coil.</title>
        <authorList>
            <person name="Yamashiro T."/>
            <person name="Shiraishi A."/>
            <person name="Satake H."/>
            <person name="Nakayama K."/>
        </authorList>
    </citation>
    <scope>NUCLEOTIDE SEQUENCE</scope>
</reference>